<dbReference type="AlphaFoldDB" id="A0AAD5BD34"/>
<gene>
    <name evidence="2" type="ORF">KGF57_003408</name>
</gene>
<dbReference type="EMBL" id="JAIHNG010000125">
    <property type="protein sequence ID" value="KAI5956688.1"/>
    <property type="molecule type" value="Genomic_DNA"/>
</dbReference>
<accession>A0AAD5BD34</accession>
<dbReference type="RefSeq" id="XP_051608093.1">
    <property type="nucleotide sequence ID" value="XM_051752825.1"/>
</dbReference>
<dbReference type="Pfam" id="PF07986">
    <property type="entry name" value="TBCC"/>
    <property type="match status" value="1"/>
</dbReference>
<dbReference type="InterPro" id="IPR016098">
    <property type="entry name" value="CAP/MinC_C"/>
</dbReference>
<name>A0AAD5BD34_9ASCO</name>
<feature type="domain" description="Tubulin binding cofactor C-like" evidence="1">
    <location>
        <begin position="114"/>
        <end position="201"/>
    </location>
</feature>
<evidence type="ECO:0000313" key="2">
    <source>
        <dbReference type="EMBL" id="KAI5956688.1"/>
    </source>
</evidence>
<evidence type="ECO:0000313" key="3">
    <source>
        <dbReference type="Proteomes" id="UP001204833"/>
    </source>
</evidence>
<dbReference type="PANTHER" id="PTHR15139:SF0">
    <property type="entry name" value="TUBULIN-SPECIFIC CHAPERONE C"/>
    <property type="match status" value="1"/>
</dbReference>
<comment type="caution">
    <text evidence="2">The sequence shown here is derived from an EMBL/GenBank/DDBJ whole genome shotgun (WGS) entry which is preliminary data.</text>
</comment>
<keyword evidence="3" id="KW-1185">Reference proteome</keyword>
<dbReference type="InterPro" id="IPR012945">
    <property type="entry name" value="Tubulin-bd_cofactor_C_dom"/>
</dbReference>
<proteinExistence type="predicted"/>
<protein>
    <recommendedName>
        <fullName evidence="1">Tubulin binding cofactor C-like domain-containing protein</fullName>
    </recommendedName>
</protein>
<dbReference type="GeneID" id="76151466"/>
<dbReference type="InterPro" id="IPR027684">
    <property type="entry name" value="TBCC"/>
</dbReference>
<dbReference type="GO" id="GO:0005737">
    <property type="term" value="C:cytoplasm"/>
    <property type="evidence" value="ECO:0007669"/>
    <property type="project" value="TreeGrafter"/>
</dbReference>
<evidence type="ECO:0000259" key="1">
    <source>
        <dbReference type="Pfam" id="PF07986"/>
    </source>
</evidence>
<dbReference type="GO" id="GO:0007021">
    <property type="term" value="P:tubulin complex assembly"/>
    <property type="evidence" value="ECO:0007669"/>
    <property type="project" value="TreeGrafter"/>
</dbReference>
<reference evidence="2 3" key="1">
    <citation type="journal article" date="2022" name="DNA Res.">
        <title>Genome analysis of five recently described species of the CUG-Ser clade uncovers Candida theae as a new hybrid lineage with pathogenic potential in the Candida parapsilosis species complex.</title>
        <authorList>
            <person name="Mixao V."/>
            <person name="Del Olmo V."/>
            <person name="Hegedusova E."/>
            <person name="Saus E."/>
            <person name="Pryszcz L."/>
            <person name="Cillingova A."/>
            <person name="Nosek J."/>
            <person name="Gabaldon T."/>
        </authorList>
    </citation>
    <scope>NUCLEOTIDE SEQUENCE [LARGE SCALE GENOMIC DNA]</scope>
    <source>
        <strain evidence="2 3">CBS 12239</strain>
    </source>
</reference>
<dbReference type="PANTHER" id="PTHR15139">
    <property type="entry name" value="TUBULIN FOLDING COFACTOR C"/>
    <property type="match status" value="1"/>
</dbReference>
<dbReference type="Proteomes" id="UP001204833">
    <property type="component" value="Unassembled WGS sequence"/>
</dbReference>
<sequence>MDLTSFNKLRIDIITSTSLDQLQQIQQDFQNLIDSQAPGTSFTKKLETENVNSIHRLIQSKQNQLSKVNFKFVGEPQPPTPINKSNRDSNVFSDLKYNSTSVLDTDYKCEADHIYISKFSNSVVSLESKSISLQSGQNSVCYLHSSGPVFVHDAVNCILIISCHQARLHKLRNSLVIVQNREKRKPIIIENCSNLMINDVDIDDFNHPSKSTKSPNYKVLQSEVLANIQQQIHHVNLSNLEPTISSILHSVKTYNI</sequence>
<dbReference type="GO" id="GO:0007023">
    <property type="term" value="P:post-chaperonin tubulin folding pathway"/>
    <property type="evidence" value="ECO:0007669"/>
    <property type="project" value="InterPro"/>
</dbReference>
<organism evidence="2 3">
    <name type="scientific">Candida theae</name>
    <dbReference type="NCBI Taxonomy" id="1198502"/>
    <lineage>
        <taxon>Eukaryota</taxon>
        <taxon>Fungi</taxon>
        <taxon>Dikarya</taxon>
        <taxon>Ascomycota</taxon>
        <taxon>Saccharomycotina</taxon>
        <taxon>Pichiomycetes</taxon>
        <taxon>Debaryomycetaceae</taxon>
        <taxon>Candida/Lodderomyces clade</taxon>
        <taxon>Candida</taxon>
    </lineage>
</organism>
<dbReference type="Gene3D" id="2.160.20.70">
    <property type="match status" value="1"/>
</dbReference>